<dbReference type="Proteomes" id="UP000597507">
    <property type="component" value="Unassembled WGS sequence"/>
</dbReference>
<comment type="caution">
    <text evidence="1">The sequence shown here is derived from an EMBL/GenBank/DDBJ whole genome shotgun (WGS) entry which is preliminary data.</text>
</comment>
<dbReference type="AlphaFoldDB" id="A0A8J3ECZ7"/>
<evidence type="ECO:0000313" key="2">
    <source>
        <dbReference type="Proteomes" id="UP000597507"/>
    </source>
</evidence>
<evidence type="ECO:0000313" key="1">
    <source>
        <dbReference type="EMBL" id="GGG37805.1"/>
    </source>
</evidence>
<keyword evidence="2" id="KW-1185">Reference proteome</keyword>
<organism evidence="1 2">
    <name type="scientific">Caldovatus sediminis</name>
    <dbReference type="NCBI Taxonomy" id="2041189"/>
    <lineage>
        <taxon>Bacteria</taxon>
        <taxon>Pseudomonadati</taxon>
        <taxon>Pseudomonadota</taxon>
        <taxon>Alphaproteobacteria</taxon>
        <taxon>Acetobacterales</taxon>
        <taxon>Roseomonadaceae</taxon>
        <taxon>Caldovatus</taxon>
    </lineage>
</organism>
<accession>A0A8J3ECZ7</accession>
<gene>
    <name evidence="1" type="ORF">GCM10010964_27050</name>
</gene>
<reference evidence="1 2" key="1">
    <citation type="journal article" date="2014" name="Int. J. Syst. Evol. Microbiol.">
        <title>Complete genome sequence of Corynebacterium casei LMG S-19264T (=DSM 44701T), isolated from a smear-ripened cheese.</title>
        <authorList>
            <consortium name="US DOE Joint Genome Institute (JGI-PGF)"/>
            <person name="Walter F."/>
            <person name="Albersmeier A."/>
            <person name="Kalinowski J."/>
            <person name="Ruckert C."/>
        </authorList>
    </citation>
    <scope>NUCLEOTIDE SEQUENCE [LARGE SCALE GENOMIC DNA]</scope>
    <source>
        <strain evidence="1 2">CGMCC 1.16330</strain>
    </source>
</reference>
<dbReference type="EMBL" id="BMKS01000007">
    <property type="protein sequence ID" value="GGG37805.1"/>
    <property type="molecule type" value="Genomic_DNA"/>
</dbReference>
<sequence>MWDYNFEVEKEIDVKVDYEVDLEISTDPKLDSWVDVDHYYDVDVDIKGNDATWNIDIEALGDNTSVQLNLFVLVTDYMSSIITTGYAAVD</sequence>
<name>A0A8J3ECZ7_9PROT</name>
<proteinExistence type="predicted"/>
<protein>
    <submittedName>
        <fullName evidence="1">Uncharacterized protein</fullName>
    </submittedName>
</protein>